<dbReference type="InterPro" id="IPR013216">
    <property type="entry name" value="Methyltransf_11"/>
</dbReference>
<gene>
    <name evidence="2" type="ORF">SAMN05216333_1477</name>
</gene>
<dbReference type="Pfam" id="PF08241">
    <property type="entry name" value="Methyltransf_11"/>
    <property type="match status" value="1"/>
</dbReference>
<sequence>MNHKTSFIIEEPESALARFRIRFRQRRAKIFREHFDLTAETRILDLGGWNGTYMHAILENSPVLPVNVYVADIDERAVNEAAVRYGFTPIVMLEAGKLPFADKFFDIVFCSSVIEHVTVPKEEVWTLVSGRRFRDAAYRHQQEFADEIRRLGKGYFVQAPYRWFPFETHSCLPFASYLPRSIQVPLFRCTNRFWIKKTMPDWYLPTISDMKRYFPDASILKEYALGMTKSLIAYRRN</sequence>
<dbReference type="GO" id="GO:0008757">
    <property type="term" value="F:S-adenosylmethionine-dependent methyltransferase activity"/>
    <property type="evidence" value="ECO:0007669"/>
    <property type="project" value="InterPro"/>
</dbReference>
<proteinExistence type="predicted"/>
<dbReference type="RefSeq" id="WP_090449379.1">
    <property type="nucleotide sequence ID" value="NZ_FODO01000047.1"/>
</dbReference>
<evidence type="ECO:0000313" key="2">
    <source>
        <dbReference type="EMBL" id="SEP11249.1"/>
    </source>
</evidence>
<name>A0A1H8V789_9PROT</name>
<dbReference type="Proteomes" id="UP000198814">
    <property type="component" value="Unassembled WGS sequence"/>
</dbReference>
<dbReference type="InterPro" id="IPR029063">
    <property type="entry name" value="SAM-dependent_MTases_sf"/>
</dbReference>
<dbReference type="Gene3D" id="3.40.50.150">
    <property type="entry name" value="Vaccinia Virus protein VP39"/>
    <property type="match status" value="1"/>
</dbReference>
<organism evidence="2 3">
    <name type="scientific">Nitrosomonas oligotropha</name>
    <dbReference type="NCBI Taxonomy" id="42354"/>
    <lineage>
        <taxon>Bacteria</taxon>
        <taxon>Pseudomonadati</taxon>
        <taxon>Pseudomonadota</taxon>
        <taxon>Betaproteobacteria</taxon>
        <taxon>Nitrosomonadales</taxon>
        <taxon>Nitrosomonadaceae</taxon>
        <taxon>Nitrosomonas</taxon>
    </lineage>
</organism>
<dbReference type="GO" id="GO:0032259">
    <property type="term" value="P:methylation"/>
    <property type="evidence" value="ECO:0007669"/>
    <property type="project" value="UniProtKB-KW"/>
</dbReference>
<evidence type="ECO:0000259" key="1">
    <source>
        <dbReference type="Pfam" id="PF08241"/>
    </source>
</evidence>
<dbReference type="EMBL" id="FODO01000047">
    <property type="protein sequence ID" value="SEP11249.1"/>
    <property type="molecule type" value="Genomic_DNA"/>
</dbReference>
<keyword evidence="2" id="KW-0489">Methyltransferase</keyword>
<accession>A0A1H8V789</accession>
<protein>
    <submittedName>
        <fullName evidence="2">Methyltransferase domain-containing protein</fullName>
    </submittedName>
</protein>
<keyword evidence="2" id="KW-0808">Transferase</keyword>
<dbReference type="AlphaFoldDB" id="A0A1H8V789"/>
<evidence type="ECO:0000313" key="3">
    <source>
        <dbReference type="Proteomes" id="UP000198814"/>
    </source>
</evidence>
<feature type="domain" description="Methyltransferase type 11" evidence="1">
    <location>
        <begin position="44"/>
        <end position="121"/>
    </location>
</feature>
<dbReference type="STRING" id="42354.SAMN05216333_1477"/>
<reference evidence="3" key="1">
    <citation type="submission" date="2016-10" db="EMBL/GenBank/DDBJ databases">
        <authorList>
            <person name="Varghese N."/>
            <person name="Submissions S."/>
        </authorList>
    </citation>
    <scope>NUCLEOTIDE SEQUENCE [LARGE SCALE GENOMIC DNA]</scope>
    <source>
        <strain evidence="3">Nm76</strain>
    </source>
</reference>
<dbReference type="SUPFAM" id="SSF53335">
    <property type="entry name" value="S-adenosyl-L-methionine-dependent methyltransferases"/>
    <property type="match status" value="1"/>
</dbReference>
<keyword evidence="3" id="KW-1185">Reference proteome</keyword>